<dbReference type="SMART" id="SM00422">
    <property type="entry name" value="HTH_MERR"/>
    <property type="match status" value="1"/>
</dbReference>
<dbReference type="InterPro" id="IPR009061">
    <property type="entry name" value="DNA-bd_dom_put_sf"/>
</dbReference>
<evidence type="ECO:0000259" key="3">
    <source>
        <dbReference type="PROSITE" id="PS50937"/>
    </source>
</evidence>
<organism evidence="4 5">
    <name type="scientific">Planobispora takensis</name>
    <dbReference type="NCBI Taxonomy" id="1367882"/>
    <lineage>
        <taxon>Bacteria</taxon>
        <taxon>Bacillati</taxon>
        <taxon>Actinomycetota</taxon>
        <taxon>Actinomycetes</taxon>
        <taxon>Streptosporangiales</taxon>
        <taxon>Streptosporangiaceae</taxon>
        <taxon>Planobispora</taxon>
    </lineage>
</organism>
<dbReference type="Pfam" id="PF13411">
    <property type="entry name" value="MerR_1"/>
    <property type="match status" value="1"/>
</dbReference>
<dbReference type="SUPFAM" id="SSF46955">
    <property type="entry name" value="Putative DNA-binding domain"/>
    <property type="match status" value="1"/>
</dbReference>
<keyword evidence="1" id="KW-0238">DNA-binding</keyword>
<dbReference type="EMBL" id="BOOK01000022">
    <property type="protein sequence ID" value="GII01327.1"/>
    <property type="molecule type" value="Genomic_DNA"/>
</dbReference>
<dbReference type="InterPro" id="IPR047057">
    <property type="entry name" value="MerR_fam"/>
</dbReference>
<protein>
    <submittedName>
        <fullName evidence="4">MerR family transcriptional regulator</fullName>
    </submittedName>
</protein>
<dbReference type="InterPro" id="IPR000551">
    <property type="entry name" value="MerR-type_HTH_dom"/>
</dbReference>
<accession>A0A8J3WVX1</accession>
<dbReference type="GO" id="GO:0003677">
    <property type="term" value="F:DNA binding"/>
    <property type="evidence" value="ECO:0007669"/>
    <property type="project" value="UniProtKB-KW"/>
</dbReference>
<feature type="region of interest" description="Disordered" evidence="2">
    <location>
        <begin position="88"/>
        <end position="140"/>
    </location>
</feature>
<dbReference type="Gene3D" id="3.40.50.280">
    <property type="entry name" value="Cobalamin-binding domain"/>
    <property type="match status" value="1"/>
</dbReference>
<reference evidence="4" key="1">
    <citation type="submission" date="2021-01" db="EMBL/GenBank/DDBJ databases">
        <title>Whole genome shotgun sequence of Planobispora takensis NBRC 109077.</title>
        <authorList>
            <person name="Komaki H."/>
            <person name="Tamura T."/>
        </authorList>
    </citation>
    <scope>NUCLEOTIDE SEQUENCE</scope>
    <source>
        <strain evidence="4">NBRC 109077</strain>
    </source>
</reference>
<evidence type="ECO:0000313" key="4">
    <source>
        <dbReference type="EMBL" id="GII01327.1"/>
    </source>
</evidence>
<dbReference type="PANTHER" id="PTHR30204">
    <property type="entry name" value="REDOX-CYCLING DRUG-SENSING TRANSCRIPTIONAL ACTIVATOR SOXR"/>
    <property type="match status" value="1"/>
</dbReference>
<dbReference type="PROSITE" id="PS50937">
    <property type="entry name" value="HTH_MERR_2"/>
    <property type="match status" value="1"/>
</dbReference>
<keyword evidence="5" id="KW-1185">Reference proteome</keyword>
<feature type="domain" description="HTH merR-type" evidence="3">
    <location>
        <begin position="12"/>
        <end position="81"/>
    </location>
</feature>
<dbReference type="GO" id="GO:0003700">
    <property type="term" value="F:DNA-binding transcription factor activity"/>
    <property type="evidence" value="ECO:0007669"/>
    <property type="project" value="InterPro"/>
</dbReference>
<dbReference type="PANTHER" id="PTHR30204:SF97">
    <property type="entry name" value="MERR FAMILY REGULATORY PROTEIN"/>
    <property type="match status" value="1"/>
</dbReference>
<evidence type="ECO:0000313" key="5">
    <source>
        <dbReference type="Proteomes" id="UP000634476"/>
    </source>
</evidence>
<feature type="region of interest" description="Disordered" evidence="2">
    <location>
        <begin position="36"/>
        <end position="55"/>
    </location>
</feature>
<dbReference type="RefSeq" id="WP_203875705.1">
    <property type="nucleotide sequence ID" value="NZ_BOOK01000022.1"/>
</dbReference>
<proteinExistence type="predicted"/>
<dbReference type="CDD" id="cd01104">
    <property type="entry name" value="HTH_MlrA-CarA"/>
    <property type="match status" value="1"/>
</dbReference>
<dbReference type="Proteomes" id="UP000634476">
    <property type="component" value="Unassembled WGS sequence"/>
</dbReference>
<name>A0A8J3WVX1_9ACTN</name>
<dbReference type="AlphaFoldDB" id="A0A8J3WVX1"/>
<dbReference type="Gene3D" id="1.10.1660.10">
    <property type="match status" value="1"/>
</dbReference>
<evidence type="ECO:0000256" key="2">
    <source>
        <dbReference type="SAM" id="MobiDB-lite"/>
    </source>
</evidence>
<comment type="caution">
    <text evidence="4">The sequence shown here is derived from an EMBL/GenBank/DDBJ whole genome shotgun (WGS) entry which is preliminary data.</text>
</comment>
<gene>
    <name evidence="4" type="ORF">Pta02_33350</name>
</gene>
<feature type="compositionally biased region" description="Pro residues" evidence="2">
    <location>
        <begin position="107"/>
        <end position="119"/>
    </location>
</feature>
<evidence type="ECO:0000256" key="1">
    <source>
        <dbReference type="ARBA" id="ARBA00023125"/>
    </source>
</evidence>
<sequence length="344" mass="36185">MDERPTTEDEPGYGIGAVARRLGVPAPTLRTWNLRYGLGPSRRSPGGHRRYDSRDLRRLEEMNRLIRSGVPAADAAKLVMGPGFTEEIATAPRPAPAPGRSAAGNGTPPPQPPAGPGPHAPSGTSPGTAAGSPEVPPEIPSEIPTVAMLTRAAVALDSGTVSGWIGAALARYGVQWTWEHLVLPVFASISRRQAETGAAIEIEHVFSDRVLAALIPLVRPPQVPVNDRPVLLACAEDEQHSLAVYALAAALTTGQRVETRVLGARTPFSALAEAMRRVGPSVVFVWSQQSATGDPGPLTRLPVSRPPSRIVAGGPGWWPEDLPPSIPHVTSFRDALVGISAALS</sequence>